<evidence type="ECO:0000256" key="4">
    <source>
        <dbReference type="ARBA" id="ARBA00007559"/>
    </source>
</evidence>
<dbReference type="InParanoid" id="A0A074YLS4"/>
<dbReference type="Pfam" id="PF06423">
    <property type="entry name" value="GWT1"/>
    <property type="match status" value="1"/>
</dbReference>
<feature type="transmembrane region" description="Helical" evidence="9">
    <location>
        <begin position="167"/>
        <end position="186"/>
    </location>
</feature>
<feature type="transmembrane region" description="Helical" evidence="9">
    <location>
        <begin position="271"/>
        <end position="289"/>
    </location>
</feature>
<evidence type="ECO:0000256" key="1">
    <source>
        <dbReference type="ARBA" id="ARBA00002531"/>
    </source>
</evidence>
<evidence type="ECO:0000313" key="10">
    <source>
        <dbReference type="EMBL" id="KEQ98610.1"/>
    </source>
</evidence>
<evidence type="ECO:0000256" key="6">
    <source>
        <dbReference type="ARBA" id="ARBA00022692"/>
    </source>
</evidence>
<feature type="transmembrane region" description="Helical" evidence="9">
    <location>
        <begin position="54"/>
        <end position="75"/>
    </location>
</feature>
<keyword evidence="9" id="KW-0256">Endoplasmic reticulum</keyword>
<proteinExistence type="inferred from homology"/>
<dbReference type="GO" id="GO:0072659">
    <property type="term" value="P:protein localization to plasma membrane"/>
    <property type="evidence" value="ECO:0007669"/>
    <property type="project" value="TreeGrafter"/>
</dbReference>
<evidence type="ECO:0000256" key="2">
    <source>
        <dbReference type="ARBA" id="ARBA00004477"/>
    </source>
</evidence>
<keyword evidence="5 9" id="KW-0337">GPI-anchor biosynthesis</keyword>
<dbReference type="STRING" id="1043005.A0A074YLS4"/>
<feature type="transmembrane region" description="Helical" evidence="9">
    <location>
        <begin position="309"/>
        <end position="330"/>
    </location>
</feature>
<feature type="transmembrane region" description="Helical" evidence="9">
    <location>
        <begin position="207"/>
        <end position="227"/>
    </location>
</feature>
<keyword evidence="9" id="KW-0808">Transferase</keyword>
<feature type="transmembrane region" description="Helical" evidence="9">
    <location>
        <begin position="487"/>
        <end position="505"/>
    </location>
</feature>
<dbReference type="GO" id="GO:0032216">
    <property type="term" value="F:glucosaminyl-phosphatidylinositol O-acyltransferase activity"/>
    <property type="evidence" value="ECO:0007669"/>
    <property type="project" value="TreeGrafter"/>
</dbReference>
<comment type="subcellular location">
    <subcellularLocation>
        <location evidence="2 9">Endoplasmic reticulum membrane</location>
        <topology evidence="2 9">Multi-pass membrane protein</topology>
    </subcellularLocation>
</comment>
<organism evidence="10 11">
    <name type="scientific">Aureobasidium subglaciale (strain EXF-2481)</name>
    <name type="common">Aureobasidium pullulans var. subglaciale</name>
    <dbReference type="NCBI Taxonomy" id="1043005"/>
    <lineage>
        <taxon>Eukaryota</taxon>
        <taxon>Fungi</taxon>
        <taxon>Dikarya</taxon>
        <taxon>Ascomycota</taxon>
        <taxon>Pezizomycotina</taxon>
        <taxon>Dothideomycetes</taxon>
        <taxon>Dothideomycetidae</taxon>
        <taxon>Dothideales</taxon>
        <taxon>Saccotheciaceae</taxon>
        <taxon>Aureobasidium</taxon>
    </lineage>
</organism>
<dbReference type="Proteomes" id="UP000030641">
    <property type="component" value="Unassembled WGS sequence"/>
</dbReference>
<dbReference type="GeneID" id="25371409"/>
<dbReference type="GO" id="GO:0005789">
    <property type="term" value="C:endoplasmic reticulum membrane"/>
    <property type="evidence" value="ECO:0007669"/>
    <property type="project" value="UniProtKB-SubCell"/>
</dbReference>
<feature type="transmembrane region" description="Helical" evidence="9">
    <location>
        <begin position="454"/>
        <end position="475"/>
    </location>
</feature>
<dbReference type="OrthoDB" id="15270at2759"/>
<dbReference type="RefSeq" id="XP_013346976.1">
    <property type="nucleotide sequence ID" value="XM_013491522.1"/>
</dbReference>
<reference evidence="10 11" key="1">
    <citation type="journal article" date="2014" name="BMC Genomics">
        <title>Genome sequencing of four Aureobasidium pullulans varieties: biotechnological potential, stress tolerance, and description of new species.</title>
        <authorList>
            <person name="Gostin Ar C."/>
            <person name="Ohm R.A."/>
            <person name="Kogej T."/>
            <person name="Sonjak S."/>
            <person name="Turk M."/>
            <person name="Zajc J."/>
            <person name="Zalar P."/>
            <person name="Grube M."/>
            <person name="Sun H."/>
            <person name="Han J."/>
            <person name="Sharma A."/>
            <person name="Chiniquy J."/>
            <person name="Ngan C.Y."/>
            <person name="Lipzen A."/>
            <person name="Barry K."/>
            <person name="Grigoriev I.V."/>
            <person name="Gunde-Cimerman N."/>
        </authorList>
    </citation>
    <scope>NUCLEOTIDE SEQUENCE [LARGE SCALE GENOMIC DNA]</scope>
    <source>
        <strain evidence="10 11">EXF-2481</strain>
    </source>
</reference>
<keyword evidence="8 9" id="KW-0472">Membrane</keyword>
<evidence type="ECO:0000256" key="3">
    <source>
        <dbReference type="ARBA" id="ARBA00004687"/>
    </source>
</evidence>
<comment type="similarity">
    <text evidence="4 9">Belongs to the PIGW family.</text>
</comment>
<keyword evidence="9" id="KW-0012">Acyltransferase</keyword>
<dbReference type="HOGENOM" id="CLU_020802_2_2_1"/>
<dbReference type="PIRSF" id="PIRSF017321">
    <property type="entry name" value="GWT1"/>
    <property type="match status" value="1"/>
</dbReference>
<evidence type="ECO:0000256" key="5">
    <source>
        <dbReference type="ARBA" id="ARBA00022502"/>
    </source>
</evidence>
<comment type="pathway">
    <text evidence="3 9">Glycolipid biosynthesis; glycosylphosphatidylinositol-anchor biosynthesis.</text>
</comment>
<keyword evidence="6 9" id="KW-0812">Transmembrane</keyword>
<dbReference type="EMBL" id="KL584752">
    <property type="protein sequence ID" value="KEQ98610.1"/>
    <property type="molecule type" value="Genomic_DNA"/>
</dbReference>
<gene>
    <name evidence="10" type="ORF">AUEXF2481DRAFT_77542</name>
</gene>
<protein>
    <recommendedName>
        <fullName evidence="9">GPI-anchored wall transfer protein</fullName>
        <ecNumber evidence="9">2.3.-.-</ecNumber>
    </recommendedName>
</protein>
<dbReference type="PANTHER" id="PTHR20661:SF0">
    <property type="entry name" value="PHOSPHATIDYLINOSITOL-GLYCAN BIOSYNTHESIS CLASS W PROTEIN"/>
    <property type="match status" value="1"/>
</dbReference>
<feature type="transmembrane region" description="Helical" evidence="9">
    <location>
        <begin position="22"/>
        <end position="42"/>
    </location>
</feature>
<feature type="transmembrane region" description="Helical" evidence="9">
    <location>
        <begin position="405"/>
        <end position="433"/>
    </location>
</feature>
<evidence type="ECO:0000313" key="11">
    <source>
        <dbReference type="Proteomes" id="UP000030641"/>
    </source>
</evidence>
<evidence type="ECO:0000256" key="9">
    <source>
        <dbReference type="RuleBase" id="RU280819"/>
    </source>
</evidence>
<evidence type="ECO:0000256" key="8">
    <source>
        <dbReference type="ARBA" id="ARBA00023136"/>
    </source>
</evidence>
<dbReference type="EC" id="2.3.-.-" evidence="9"/>
<sequence length="514" mass="57795">MEGDSYIERKIDFVTGHTGSNIWDITQVTLIAPAAALLWAVLQTRQKFFDPYTTSSYLTDFLLQVGAILFAVTAYADNPTVLVGLLLIPAIGILVNGDNLDHRFTKPAKPPVKEDAAGPPEPVDLVPIKPFITTYRGAMMIITCVSILAVDFPVFPRRFAKVENWGVSLMDLGVGSFVFGAGLVYARQQLKAEDEDAPKVRFTSRMNSAVMHSLPLLALGFLRLWTVKGLEYQEHVTEYGVHWNFFFTLGLLPPFVTLLQPVYKYIPSYSALGFALLIPYEMLYNYTNLGFYMFMAPRDDFISANREGIFSFLGYLAIFIVGQGIGMEALRRDVNAATPMTHNDEWVADMLGGTDSLKEVRKTREHNSMFKLAKWTGIWIILYVFLTWHYGPRLTVSRRLANLPYLAWVAAFNCGQLLLFRVIEGILFPLLYTSRDKKVEKERVSKATSKVLNAFNRNGLVIFCLANVLTGVINITMPTLDMSDYEAMAVLISYMAILTSVGLFLDQRNITIKL</sequence>
<dbReference type="AlphaFoldDB" id="A0A074YLS4"/>
<dbReference type="FunCoup" id="A0A074YLS4">
    <property type="interactions" value="559"/>
</dbReference>
<dbReference type="OMA" id="GLYVMQP"/>
<name>A0A074YLS4_AURSE</name>
<accession>A0A074YLS4</accession>
<comment type="function">
    <text evidence="9">A acetyltransferase, which acetylates the inositol ring of phosphatidylinositol during biosynthesis of GPI-anchor.</text>
</comment>
<evidence type="ECO:0000256" key="7">
    <source>
        <dbReference type="ARBA" id="ARBA00022989"/>
    </source>
</evidence>
<feature type="transmembrane region" description="Helical" evidence="9">
    <location>
        <begin position="372"/>
        <end position="390"/>
    </location>
</feature>
<feature type="transmembrane region" description="Helical" evidence="9">
    <location>
        <begin position="137"/>
        <end position="155"/>
    </location>
</feature>
<dbReference type="UniPathway" id="UPA00196"/>
<feature type="transmembrane region" description="Helical" evidence="9">
    <location>
        <begin position="81"/>
        <end position="100"/>
    </location>
</feature>
<comment type="function">
    <text evidence="1">Probable acetyltransferase, which acetylates the inositol ring of phosphatidylinositol during biosynthesis of GPI-anchor.</text>
</comment>
<keyword evidence="7 9" id="KW-1133">Transmembrane helix</keyword>
<dbReference type="GO" id="GO:0006506">
    <property type="term" value="P:GPI anchor biosynthetic process"/>
    <property type="evidence" value="ECO:0007669"/>
    <property type="project" value="UniProtKB-UniPathway"/>
</dbReference>
<keyword evidence="11" id="KW-1185">Reference proteome</keyword>
<feature type="transmembrane region" description="Helical" evidence="9">
    <location>
        <begin position="239"/>
        <end position="259"/>
    </location>
</feature>
<dbReference type="InterPro" id="IPR009447">
    <property type="entry name" value="PIGW/GWT1"/>
</dbReference>
<dbReference type="PANTHER" id="PTHR20661">
    <property type="entry name" value="PHOSPHATIDYLINOSITOL-GLYCAN BIOSYNTHESIS CLASS W PROTEIN"/>
    <property type="match status" value="1"/>
</dbReference>